<evidence type="ECO:0000259" key="12">
    <source>
        <dbReference type="PROSITE" id="PS50851"/>
    </source>
</evidence>
<dbReference type="EC" id="2.7.13.3" evidence="2"/>
<keyword evidence="5 14" id="KW-0808">Transferase</keyword>
<dbReference type="SUPFAM" id="SSF55874">
    <property type="entry name" value="ATPase domain of HSP90 chaperone/DNA topoisomerase II/histidine kinase"/>
    <property type="match status" value="1"/>
</dbReference>
<dbReference type="SUPFAM" id="SSF47384">
    <property type="entry name" value="Homodimeric domain of signal transducing histidine kinase"/>
    <property type="match status" value="1"/>
</dbReference>
<keyword evidence="4 9" id="KW-0597">Phosphoprotein</keyword>
<dbReference type="InterPro" id="IPR004105">
    <property type="entry name" value="CheA-like_dim"/>
</dbReference>
<dbReference type="KEGG" id="spsw:Sps_03762"/>
<dbReference type="InterPro" id="IPR005467">
    <property type="entry name" value="His_kinase_dom"/>
</dbReference>
<reference evidence="14 15" key="1">
    <citation type="submission" date="2016-03" db="EMBL/GenBank/DDBJ databases">
        <title>Complete genome sequence of Shewanella psychrophila WP2, a deep sea bacterium isolated from west Pacific sediment.</title>
        <authorList>
            <person name="Xu G."/>
            <person name="Jian H."/>
        </authorList>
    </citation>
    <scope>NUCLEOTIDE SEQUENCE [LARGE SCALE GENOMIC DNA]</scope>
    <source>
        <strain evidence="14 15">WP2</strain>
    </source>
</reference>
<comment type="catalytic activity">
    <reaction evidence="1">
        <text>ATP + protein L-histidine = ADP + protein N-phospho-L-histidine.</text>
        <dbReference type="EC" id="2.7.13.3"/>
    </reaction>
</comment>
<dbReference type="PROSITE" id="PS50109">
    <property type="entry name" value="HIS_KIN"/>
    <property type="match status" value="1"/>
</dbReference>
<dbReference type="Pfam" id="PF02518">
    <property type="entry name" value="HATPase_c"/>
    <property type="match status" value="1"/>
</dbReference>
<dbReference type="Gene3D" id="2.30.30.40">
    <property type="entry name" value="SH3 Domains"/>
    <property type="match status" value="1"/>
</dbReference>
<dbReference type="InterPro" id="IPR002545">
    <property type="entry name" value="CheW-lke_dom"/>
</dbReference>
<dbReference type="SUPFAM" id="SSF50341">
    <property type="entry name" value="CheW-like"/>
    <property type="match status" value="1"/>
</dbReference>
<sequence>MSFDVDEEILQDFLIEAGEILELLSEQLVTLENNPEDSELLNAIFRGFHTVKGGAGFLSLTPMVDVCHEAENTFDLLRTGKRHVSAELMDIILHAVDAINAMFAQTQAGNQQEPADPILLTNLKLLSSGSPLPSEAGAAEPVADTSGDASIELFDETPLADDSGIELFDTAPQPTSSIAGEGGIDEINDDEFEALLDALHGGGKGPAVTKQAEVSAPAPGQPDDITDDEFESLLDELHGSGQFKEESSSAAAVDAPPAVDSDDISDDEFEKLLDELHGSGGGPGVGDTAPKPAAKPSVPAAAVASPVAAKAAPKPVAQEKKAVAKSAPANMPQAETTVRVDTARLDEIMNMVGELVLVRNRLLSLGISRDDEEMSKALANLDLVTADLQGAVMKTRMQPIKKVFGRFPRVVRDLARSLNKDITLTMIGEDTDLDKNLVEALADPLVHLVRNSVDHGIEMPAEREATGKSRTGTITLSASQEGDHILLKIEDDGAGMDPQKLKEIAVSRGVLDEEGAARMSDLEAYNLIFAPGFSTKVEISDISGRGVGMDVVKTRIAQLNGTIHIDSLKGKGTVLEIKVPLTLAIMPTLMVEVATQVFALPLSSVSEIFHLDLTKTNIVDGQLTVIVRDKAVPLFYLEHWLSRVPSSMKHGDKANGHVVIVQLGTKQIGFVVDSLIGQEEVVIKPLGTMLHGTPGMAGATITSDGGIALILDVPGLLKHYARK</sequence>
<dbReference type="Gene3D" id="1.20.120.160">
    <property type="entry name" value="HPT domain"/>
    <property type="match status" value="1"/>
</dbReference>
<dbReference type="InterPro" id="IPR003594">
    <property type="entry name" value="HATPase_dom"/>
</dbReference>
<evidence type="ECO:0000256" key="6">
    <source>
        <dbReference type="ARBA" id="ARBA00022777"/>
    </source>
</evidence>
<dbReference type="PRINTS" id="PR00344">
    <property type="entry name" value="BCTRLSENSOR"/>
</dbReference>
<dbReference type="Pfam" id="PF01627">
    <property type="entry name" value="Hpt"/>
    <property type="match status" value="1"/>
</dbReference>
<dbReference type="FunFam" id="2.30.30.40:FF:000048">
    <property type="entry name" value="Chemotaxis protein CheA, putative"/>
    <property type="match status" value="1"/>
</dbReference>
<feature type="compositionally biased region" description="Acidic residues" evidence="10">
    <location>
        <begin position="260"/>
        <end position="269"/>
    </location>
</feature>
<evidence type="ECO:0000313" key="15">
    <source>
        <dbReference type="Proteomes" id="UP000189545"/>
    </source>
</evidence>
<dbReference type="OrthoDB" id="9803176at2"/>
<dbReference type="Pfam" id="PF01584">
    <property type="entry name" value="CheW"/>
    <property type="match status" value="1"/>
</dbReference>
<dbReference type="SUPFAM" id="SSF47226">
    <property type="entry name" value="Histidine-containing phosphotransfer domain, HPT domain"/>
    <property type="match status" value="1"/>
</dbReference>
<dbReference type="InterPro" id="IPR036890">
    <property type="entry name" value="HATPase_C_sf"/>
</dbReference>
<evidence type="ECO:0000256" key="1">
    <source>
        <dbReference type="ARBA" id="ARBA00000085"/>
    </source>
</evidence>
<feature type="domain" description="CheW-like" evidence="12">
    <location>
        <begin position="585"/>
        <end position="722"/>
    </location>
</feature>
<dbReference type="EMBL" id="CP014782">
    <property type="protein sequence ID" value="AQS38879.1"/>
    <property type="molecule type" value="Genomic_DNA"/>
</dbReference>
<evidence type="ECO:0000313" key="14">
    <source>
        <dbReference type="EMBL" id="AQS38879.1"/>
    </source>
</evidence>
<feature type="modified residue" description="Phosphohistidine" evidence="9">
    <location>
        <position position="49"/>
    </location>
</feature>
<keyword evidence="6 14" id="KW-0418">Kinase</keyword>
<gene>
    <name evidence="14" type="ORF">Sps_03762</name>
</gene>
<dbReference type="FunFam" id="3.30.565.10:FF:000016">
    <property type="entry name" value="Chemotaxis protein CheA, putative"/>
    <property type="match status" value="1"/>
</dbReference>
<dbReference type="Gene3D" id="3.30.565.10">
    <property type="entry name" value="Histidine kinase-like ATPase, C-terminal domain"/>
    <property type="match status" value="1"/>
</dbReference>
<evidence type="ECO:0000256" key="10">
    <source>
        <dbReference type="SAM" id="MobiDB-lite"/>
    </source>
</evidence>
<accession>A0A1S6HTS0</accession>
<dbReference type="InterPro" id="IPR008207">
    <property type="entry name" value="Sig_transdc_His_kin_Hpt_dom"/>
</dbReference>
<evidence type="ECO:0000259" key="13">
    <source>
        <dbReference type="PROSITE" id="PS50894"/>
    </source>
</evidence>
<name>A0A1S6HTS0_9GAMM</name>
<evidence type="ECO:0000256" key="9">
    <source>
        <dbReference type="PROSITE-ProRule" id="PRU00110"/>
    </source>
</evidence>
<keyword evidence="15" id="KW-1185">Reference proteome</keyword>
<dbReference type="SMART" id="SM00260">
    <property type="entry name" value="CheW"/>
    <property type="match status" value="1"/>
</dbReference>
<evidence type="ECO:0000256" key="5">
    <source>
        <dbReference type="ARBA" id="ARBA00022679"/>
    </source>
</evidence>
<comment type="function">
    <text evidence="8">Involved in the transmission of sensory signals from the chemoreceptors to the flagellar motors. CheA is autophosphorylated; it can transfer its phosphate group to either CheB or CheY.</text>
</comment>
<dbReference type="SMART" id="SM00387">
    <property type="entry name" value="HATPase_c"/>
    <property type="match status" value="1"/>
</dbReference>
<evidence type="ECO:0000256" key="8">
    <source>
        <dbReference type="ARBA" id="ARBA00035100"/>
    </source>
</evidence>
<dbReference type="STRING" id="225848.Sps_03762"/>
<evidence type="ECO:0000256" key="2">
    <source>
        <dbReference type="ARBA" id="ARBA00012438"/>
    </source>
</evidence>
<dbReference type="GO" id="GO:0006935">
    <property type="term" value="P:chemotaxis"/>
    <property type="evidence" value="ECO:0007669"/>
    <property type="project" value="InterPro"/>
</dbReference>
<dbReference type="SMART" id="SM01231">
    <property type="entry name" value="H-kinase_dim"/>
    <property type="match status" value="1"/>
</dbReference>
<proteinExistence type="predicted"/>
<dbReference type="Gene3D" id="1.10.287.560">
    <property type="entry name" value="Histidine kinase CheA-like, homodimeric domain"/>
    <property type="match status" value="1"/>
</dbReference>
<dbReference type="AlphaFoldDB" id="A0A1S6HTS0"/>
<dbReference type="InterPro" id="IPR037006">
    <property type="entry name" value="CheA-like_homodim_sf"/>
</dbReference>
<dbReference type="PANTHER" id="PTHR43395">
    <property type="entry name" value="SENSOR HISTIDINE KINASE CHEA"/>
    <property type="match status" value="1"/>
</dbReference>
<evidence type="ECO:0000256" key="3">
    <source>
        <dbReference type="ARBA" id="ARBA00021495"/>
    </source>
</evidence>
<feature type="domain" description="HPt" evidence="13">
    <location>
        <begin position="2"/>
        <end position="106"/>
    </location>
</feature>
<dbReference type="PROSITE" id="PS50894">
    <property type="entry name" value="HPT"/>
    <property type="match status" value="1"/>
</dbReference>
<dbReference type="SMART" id="SM00073">
    <property type="entry name" value="HPT"/>
    <property type="match status" value="1"/>
</dbReference>
<organism evidence="14 15">
    <name type="scientific">Shewanella psychrophila</name>
    <dbReference type="NCBI Taxonomy" id="225848"/>
    <lineage>
        <taxon>Bacteria</taxon>
        <taxon>Pseudomonadati</taxon>
        <taxon>Pseudomonadota</taxon>
        <taxon>Gammaproteobacteria</taxon>
        <taxon>Alteromonadales</taxon>
        <taxon>Shewanellaceae</taxon>
        <taxon>Shewanella</taxon>
    </lineage>
</organism>
<dbReference type="GO" id="GO:0005737">
    <property type="term" value="C:cytoplasm"/>
    <property type="evidence" value="ECO:0007669"/>
    <property type="project" value="InterPro"/>
</dbReference>
<dbReference type="InterPro" id="IPR036097">
    <property type="entry name" value="HisK_dim/P_sf"/>
</dbReference>
<dbReference type="InterPro" id="IPR036061">
    <property type="entry name" value="CheW-like_dom_sf"/>
</dbReference>
<evidence type="ECO:0000256" key="7">
    <source>
        <dbReference type="ARBA" id="ARBA00023012"/>
    </source>
</evidence>
<feature type="domain" description="Histidine kinase" evidence="11">
    <location>
        <begin position="372"/>
        <end position="583"/>
    </location>
</feature>
<dbReference type="InterPro" id="IPR051315">
    <property type="entry name" value="Bact_Chemotaxis_CheA"/>
</dbReference>
<feature type="region of interest" description="Disordered" evidence="10">
    <location>
        <begin position="241"/>
        <end position="296"/>
    </location>
</feature>
<evidence type="ECO:0000259" key="11">
    <source>
        <dbReference type="PROSITE" id="PS50109"/>
    </source>
</evidence>
<dbReference type="Proteomes" id="UP000189545">
    <property type="component" value="Chromosome"/>
</dbReference>
<evidence type="ECO:0000256" key="4">
    <source>
        <dbReference type="ARBA" id="ARBA00022553"/>
    </source>
</evidence>
<dbReference type="Pfam" id="PF02895">
    <property type="entry name" value="H-kinase_dim"/>
    <property type="match status" value="1"/>
</dbReference>
<dbReference type="PROSITE" id="PS50851">
    <property type="entry name" value="CHEW"/>
    <property type="match status" value="1"/>
</dbReference>
<dbReference type="PANTHER" id="PTHR43395:SF1">
    <property type="entry name" value="CHEMOTAXIS PROTEIN CHEA"/>
    <property type="match status" value="1"/>
</dbReference>
<protein>
    <recommendedName>
        <fullName evidence="3">Chemotaxis protein CheA</fullName>
        <ecNumber evidence="2">2.7.13.3</ecNumber>
    </recommendedName>
</protein>
<dbReference type="CDD" id="cd00088">
    <property type="entry name" value="HPT"/>
    <property type="match status" value="1"/>
</dbReference>
<dbReference type="CDD" id="cd00731">
    <property type="entry name" value="CheA_reg"/>
    <property type="match status" value="1"/>
</dbReference>
<dbReference type="InterPro" id="IPR036641">
    <property type="entry name" value="HPT_dom_sf"/>
</dbReference>
<feature type="region of interest" description="Disordered" evidence="10">
    <location>
        <begin position="203"/>
        <end position="227"/>
    </location>
</feature>
<feature type="compositionally biased region" description="Low complexity" evidence="10">
    <location>
        <begin position="248"/>
        <end position="259"/>
    </location>
</feature>
<keyword evidence="7" id="KW-0902">Two-component regulatory system</keyword>
<dbReference type="RefSeq" id="WP_077753855.1">
    <property type="nucleotide sequence ID" value="NZ_CP014782.1"/>
</dbReference>
<dbReference type="FunFam" id="1.20.120.160:FF:000008">
    <property type="entry name" value="Chemotaxis sensor histidine kinase CheA"/>
    <property type="match status" value="1"/>
</dbReference>
<dbReference type="GO" id="GO:0000155">
    <property type="term" value="F:phosphorelay sensor kinase activity"/>
    <property type="evidence" value="ECO:0007669"/>
    <property type="project" value="InterPro"/>
</dbReference>
<dbReference type="CDD" id="cd16916">
    <property type="entry name" value="HATPase_CheA-like"/>
    <property type="match status" value="1"/>
</dbReference>
<dbReference type="InterPro" id="IPR004358">
    <property type="entry name" value="Sig_transdc_His_kin-like_C"/>
</dbReference>